<protein>
    <submittedName>
        <fullName evidence="2">Uncharacterized protein</fullName>
    </submittedName>
</protein>
<comment type="caution">
    <text evidence="2">The sequence shown here is derived from an EMBL/GenBank/DDBJ whole genome shotgun (WGS) entry which is preliminary data.</text>
</comment>
<keyword evidence="3" id="KW-1185">Reference proteome</keyword>
<gene>
    <name evidence="2" type="ORF">L596_025546</name>
</gene>
<feature type="compositionally biased region" description="Basic residues" evidence="1">
    <location>
        <begin position="59"/>
        <end position="68"/>
    </location>
</feature>
<dbReference type="EMBL" id="AZBU02000009">
    <property type="protein sequence ID" value="TKR65092.1"/>
    <property type="molecule type" value="Genomic_DNA"/>
</dbReference>
<name>A0A4U5M8A1_STECR</name>
<evidence type="ECO:0000256" key="1">
    <source>
        <dbReference type="SAM" id="MobiDB-lite"/>
    </source>
</evidence>
<evidence type="ECO:0000313" key="3">
    <source>
        <dbReference type="Proteomes" id="UP000298663"/>
    </source>
</evidence>
<feature type="region of interest" description="Disordered" evidence="1">
    <location>
        <begin position="21"/>
        <end position="94"/>
    </location>
</feature>
<evidence type="ECO:0000313" key="2">
    <source>
        <dbReference type="EMBL" id="TKR65092.1"/>
    </source>
</evidence>
<proteinExistence type="predicted"/>
<feature type="compositionally biased region" description="Low complexity" evidence="1">
    <location>
        <begin position="30"/>
        <end position="46"/>
    </location>
</feature>
<accession>A0A4U5M8A1</accession>
<dbReference type="Proteomes" id="UP000298663">
    <property type="component" value="Unassembled WGS sequence"/>
</dbReference>
<feature type="compositionally biased region" description="Basic and acidic residues" evidence="1">
    <location>
        <begin position="85"/>
        <end position="94"/>
    </location>
</feature>
<reference evidence="2 3" key="2">
    <citation type="journal article" date="2019" name="G3 (Bethesda)">
        <title>Hybrid Assembly of the Genome of the Entomopathogenic Nematode Steinernema carpocapsae Identifies the X-Chromosome.</title>
        <authorList>
            <person name="Serra L."/>
            <person name="Macchietto M."/>
            <person name="Macias-Munoz A."/>
            <person name="McGill C.J."/>
            <person name="Rodriguez I.M."/>
            <person name="Rodriguez B."/>
            <person name="Murad R."/>
            <person name="Mortazavi A."/>
        </authorList>
    </citation>
    <scope>NUCLEOTIDE SEQUENCE [LARGE SCALE GENOMIC DNA]</scope>
    <source>
        <strain evidence="2 3">ALL</strain>
    </source>
</reference>
<organism evidence="2 3">
    <name type="scientific">Steinernema carpocapsae</name>
    <name type="common">Entomopathogenic nematode</name>
    <dbReference type="NCBI Taxonomy" id="34508"/>
    <lineage>
        <taxon>Eukaryota</taxon>
        <taxon>Metazoa</taxon>
        <taxon>Ecdysozoa</taxon>
        <taxon>Nematoda</taxon>
        <taxon>Chromadorea</taxon>
        <taxon>Rhabditida</taxon>
        <taxon>Tylenchina</taxon>
        <taxon>Panagrolaimomorpha</taxon>
        <taxon>Strongyloidoidea</taxon>
        <taxon>Steinernematidae</taxon>
        <taxon>Steinernema</taxon>
    </lineage>
</organism>
<reference evidence="2 3" key="1">
    <citation type="journal article" date="2015" name="Genome Biol.">
        <title>Comparative genomics of Steinernema reveals deeply conserved gene regulatory networks.</title>
        <authorList>
            <person name="Dillman A.R."/>
            <person name="Macchietto M."/>
            <person name="Porter C.F."/>
            <person name="Rogers A."/>
            <person name="Williams B."/>
            <person name="Antoshechkin I."/>
            <person name="Lee M.M."/>
            <person name="Goodwin Z."/>
            <person name="Lu X."/>
            <person name="Lewis E.E."/>
            <person name="Goodrich-Blair H."/>
            <person name="Stock S.P."/>
            <person name="Adams B.J."/>
            <person name="Sternberg P.W."/>
            <person name="Mortazavi A."/>
        </authorList>
    </citation>
    <scope>NUCLEOTIDE SEQUENCE [LARGE SCALE GENOMIC DNA]</scope>
    <source>
        <strain evidence="2 3">ALL</strain>
    </source>
</reference>
<sequence length="94" mass="10779">MYGCILRELVYQSFRFLRKKPRLRSEASRHPSSTPSHSSESTTLLLYHPNDISSPARSVIRRSRKNHSKSSVAGVTWPSSPPLDRWPEAKQKFA</sequence>
<dbReference type="AlphaFoldDB" id="A0A4U5M8A1"/>